<gene>
    <name evidence="1" type="ORF">QO018_005408</name>
</gene>
<comment type="caution">
    <text evidence="1">The sequence shown here is derived from an EMBL/GenBank/DDBJ whole genome shotgun (WGS) entry which is preliminary data.</text>
</comment>
<dbReference type="RefSeq" id="WP_209989453.1">
    <property type="nucleotide sequence ID" value="NZ_JAGINO010000028.1"/>
</dbReference>
<name>A0ABU0MSW4_9PROT</name>
<keyword evidence="2" id="KW-1185">Reference proteome</keyword>
<accession>A0ABU0MSW4</accession>
<dbReference type="EMBL" id="JAUSVU010000028">
    <property type="protein sequence ID" value="MDQ0536511.1"/>
    <property type="molecule type" value="Genomic_DNA"/>
</dbReference>
<protein>
    <submittedName>
        <fullName evidence="1">Uncharacterized protein</fullName>
    </submittedName>
</protein>
<sequence>MARIALTAVLLLAACASDPVRVEVPVVQRAVPPAELLAPIQTPGRIFTAPGAASVACLDPAGRDSLVGYVDLLRQRVSAWEGWAAP</sequence>
<evidence type="ECO:0000313" key="1">
    <source>
        <dbReference type="EMBL" id="MDQ0536511.1"/>
    </source>
</evidence>
<organism evidence="1 2">
    <name type="scientific">Azospirillum picis</name>
    <dbReference type="NCBI Taxonomy" id="488438"/>
    <lineage>
        <taxon>Bacteria</taxon>
        <taxon>Pseudomonadati</taxon>
        <taxon>Pseudomonadota</taxon>
        <taxon>Alphaproteobacteria</taxon>
        <taxon>Rhodospirillales</taxon>
        <taxon>Azospirillaceae</taxon>
        <taxon>Azospirillum</taxon>
    </lineage>
</organism>
<dbReference type="Proteomes" id="UP001244552">
    <property type="component" value="Unassembled WGS sequence"/>
</dbReference>
<evidence type="ECO:0000313" key="2">
    <source>
        <dbReference type="Proteomes" id="UP001244552"/>
    </source>
</evidence>
<proteinExistence type="predicted"/>
<reference evidence="1 2" key="1">
    <citation type="submission" date="2023-07" db="EMBL/GenBank/DDBJ databases">
        <title>Genomic Encyclopedia of Type Strains, Phase IV (KMG-IV): sequencing the most valuable type-strain genomes for metagenomic binning, comparative biology and taxonomic classification.</title>
        <authorList>
            <person name="Goeker M."/>
        </authorList>
    </citation>
    <scope>NUCLEOTIDE SEQUENCE [LARGE SCALE GENOMIC DNA]</scope>
    <source>
        <strain evidence="1 2">DSM 19922</strain>
    </source>
</reference>
<dbReference type="PROSITE" id="PS51257">
    <property type="entry name" value="PROKAR_LIPOPROTEIN"/>
    <property type="match status" value="1"/>
</dbReference>